<organism evidence="2 3">
    <name type="scientific">Spodoptera littoralis</name>
    <name type="common">Egyptian cotton leafworm</name>
    <dbReference type="NCBI Taxonomy" id="7109"/>
    <lineage>
        <taxon>Eukaryota</taxon>
        <taxon>Metazoa</taxon>
        <taxon>Ecdysozoa</taxon>
        <taxon>Arthropoda</taxon>
        <taxon>Hexapoda</taxon>
        <taxon>Insecta</taxon>
        <taxon>Pterygota</taxon>
        <taxon>Neoptera</taxon>
        <taxon>Endopterygota</taxon>
        <taxon>Lepidoptera</taxon>
        <taxon>Glossata</taxon>
        <taxon>Ditrysia</taxon>
        <taxon>Noctuoidea</taxon>
        <taxon>Noctuidae</taxon>
        <taxon>Amphipyrinae</taxon>
        <taxon>Spodoptera</taxon>
    </lineage>
</organism>
<gene>
    <name evidence="2" type="ORF">SPLIT_LOCUS6056</name>
</gene>
<keyword evidence="1" id="KW-0732">Signal</keyword>
<dbReference type="Pfam" id="PF15868">
    <property type="entry name" value="MBF2"/>
    <property type="match status" value="1"/>
</dbReference>
<evidence type="ECO:0000256" key="1">
    <source>
        <dbReference type="SAM" id="SignalP"/>
    </source>
</evidence>
<reference evidence="2" key="1">
    <citation type="submission" date="2022-02" db="EMBL/GenBank/DDBJ databases">
        <authorList>
            <person name="King R."/>
        </authorList>
    </citation>
    <scope>NUCLEOTIDE SEQUENCE</scope>
</reference>
<dbReference type="PANTHER" id="PTHR37685:SF1">
    <property type="entry name" value="GEO11136P1-RELATED"/>
    <property type="match status" value="1"/>
</dbReference>
<accession>A0A9P0I789</accession>
<dbReference type="EMBL" id="LR824552">
    <property type="protein sequence ID" value="CAH1640700.1"/>
    <property type="molecule type" value="Genomic_DNA"/>
</dbReference>
<evidence type="ECO:0000313" key="3">
    <source>
        <dbReference type="Proteomes" id="UP001153321"/>
    </source>
</evidence>
<proteinExistence type="predicted"/>
<dbReference type="AlphaFoldDB" id="A0A9P0I789"/>
<sequence>MIVAYLMKSLLVVVLLAAVASAAIVSQDIADAPEAVITYESIMYSDDAEVAEVEAGSKSVDIETRRNLSVGTIGNSRLLANTQHIRGAIANTILVHNATFNFASSIRIAAIRVTRVGASQNATPSIVSGGLNRNQNASVVSDRFTVRPWWATRLMKSLLVVVLLAAAASAAIVSQDIADAPEAVITYESIMYSDDAEVAEVEAGSKSVDIETRRNLSVGTIGNSRLLANTQHIRGAIANTILVHNATFNFASSIRIAAIRVTRVGASQNATPSIVSGGLNRNFVTIRITSARGRGFNYRIQIYGR</sequence>
<dbReference type="InterPro" id="IPR031734">
    <property type="entry name" value="MBF2"/>
</dbReference>
<name>A0A9P0I789_SPOLI</name>
<feature type="signal peptide" evidence="1">
    <location>
        <begin position="1"/>
        <end position="22"/>
    </location>
</feature>
<feature type="chain" id="PRO_5040137726" evidence="1">
    <location>
        <begin position="23"/>
        <end position="305"/>
    </location>
</feature>
<dbReference type="Proteomes" id="UP001153321">
    <property type="component" value="Chromosome 21"/>
</dbReference>
<protein>
    <submittedName>
        <fullName evidence="2">Uncharacterized protein</fullName>
    </submittedName>
</protein>
<dbReference type="PANTHER" id="PTHR37685">
    <property type="entry name" value="GEO11136P1-RELATED"/>
    <property type="match status" value="1"/>
</dbReference>
<keyword evidence="3" id="KW-1185">Reference proteome</keyword>
<evidence type="ECO:0000313" key="2">
    <source>
        <dbReference type="EMBL" id="CAH1640700.1"/>
    </source>
</evidence>